<dbReference type="InterPro" id="IPR016032">
    <property type="entry name" value="Sig_transdc_resp-reg_C-effctor"/>
</dbReference>
<dbReference type="PRINTS" id="PR00038">
    <property type="entry name" value="HTHLUXR"/>
</dbReference>
<organism evidence="4 5">
    <name type="scientific">Paractinoplanes bogorensis</name>
    <dbReference type="NCBI Taxonomy" id="1610840"/>
    <lineage>
        <taxon>Bacteria</taxon>
        <taxon>Bacillati</taxon>
        <taxon>Actinomycetota</taxon>
        <taxon>Actinomycetes</taxon>
        <taxon>Micromonosporales</taxon>
        <taxon>Micromonosporaceae</taxon>
        <taxon>Paractinoplanes</taxon>
    </lineage>
</organism>
<dbReference type="SUPFAM" id="SSF46894">
    <property type="entry name" value="C-terminal effector domain of the bipartite response regulators"/>
    <property type="match status" value="1"/>
</dbReference>
<feature type="domain" description="HTH luxR-type" evidence="3">
    <location>
        <begin position="816"/>
        <end position="881"/>
    </location>
</feature>
<dbReference type="RefSeq" id="WP_215785768.1">
    <property type="nucleotide sequence ID" value="NZ_JAHKKG010000003.1"/>
</dbReference>
<dbReference type="PROSITE" id="PS00622">
    <property type="entry name" value="HTH_LUXR_1"/>
    <property type="match status" value="1"/>
</dbReference>
<dbReference type="SMART" id="SM00421">
    <property type="entry name" value="HTH_LUXR"/>
    <property type="match status" value="1"/>
</dbReference>
<gene>
    <name evidence="4" type="ORF">KOI35_09755</name>
</gene>
<name>A0ABS5YJY5_9ACTN</name>
<dbReference type="EMBL" id="JAHKKG010000003">
    <property type="protein sequence ID" value="MBU2663791.1"/>
    <property type="molecule type" value="Genomic_DNA"/>
</dbReference>
<dbReference type="Pfam" id="PF00196">
    <property type="entry name" value="GerE"/>
    <property type="match status" value="1"/>
</dbReference>
<dbReference type="PANTHER" id="PTHR16305:SF35">
    <property type="entry name" value="TRANSCRIPTIONAL ACTIVATOR DOMAIN"/>
    <property type="match status" value="1"/>
</dbReference>
<dbReference type="SUPFAM" id="SSF52540">
    <property type="entry name" value="P-loop containing nucleoside triphosphate hydrolases"/>
    <property type="match status" value="1"/>
</dbReference>
<dbReference type="PANTHER" id="PTHR16305">
    <property type="entry name" value="TESTICULAR SOLUBLE ADENYLYL CYCLASE"/>
    <property type="match status" value="1"/>
</dbReference>
<keyword evidence="2" id="KW-0067">ATP-binding</keyword>
<reference evidence="4 5" key="1">
    <citation type="submission" date="2021-06" db="EMBL/GenBank/DDBJ databases">
        <title>Actinoplanes lichenicola sp. nov., and Actinoplanes ovalisporus sp. nov., isolated from lichen in Thailand.</title>
        <authorList>
            <person name="Saeng-In P."/>
            <person name="Kanchanasin P."/>
            <person name="Yuki M."/>
            <person name="Kudo T."/>
            <person name="Ohkuma M."/>
            <person name="Phongsopitanun W."/>
            <person name="Tanasupawat S."/>
        </authorList>
    </citation>
    <scope>NUCLEOTIDE SEQUENCE [LARGE SCALE GENOMIC DNA]</scope>
    <source>
        <strain evidence="4 5">NBRC 110975</strain>
    </source>
</reference>
<dbReference type="Pfam" id="PF13191">
    <property type="entry name" value="AAA_16"/>
    <property type="match status" value="1"/>
</dbReference>
<dbReference type="InterPro" id="IPR041664">
    <property type="entry name" value="AAA_16"/>
</dbReference>
<dbReference type="Proteomes" id="UP001519654">
    <property type="component" value="Unassembled WGS sequence"/>
</dbReference>
<proteinExistence type="predicted"/>
<dbReference type="InterPro" id="IPR036388">
    <property type="entry name" value="WH-like_DNA-bd_sf"/>
</dbReference>
<keyword evidence="1" id="KW-0547">Nucleotide-binding</keyword>
<dbReference type="InterPro" id="IPR000792">
    <property type="entry name" value="Tscrpt_reg_LuxR_C"/>
</dbReference>
<keyword evidence="5" id="KW-1185">Reference proteome</keyword>
<accession>A0ABS5YJY5</accession>
<evidence type="ECO:0000313" key="5">
    <source>
        <dbReference type="Proteomes" id="UP001519654"/>
    </source>
</evidence>
<dbReference type="Gene3D" id="1.10.10.10">
    <property type="entry name" value="Winged helix-like DNA-binding domain superfamily/Winged helix DNA-binding domain"/>
    <property type="match status" value="1"/>
</dbReference>
<comment type="caution">
    <text evidence="4">The sequence shown here is derived from an EMBL/GenBank/DDBJ whole genome shotgun (WGS) entry which is preliminary data.</text>
</comment>
<dbReference type="InterPro" id="IPR027417">
    <property type="entry name" value="P-loop_NTPase"/>
</dbReference>
<evidence type="ECO:0000256" key="1">
    <source>
        <dbReference type="ARBA" id="ARBA00022741"/>
    </source>
</evidence>
<evidence type="ECO:0000259" key="3">
    <source>
        <dbReference type="PROSITE" id="PS50043"/>
    </source>
</evidence>
<evidence type="ECO:0000256" key="2">
    <source>
        <dbReference type="ARBA" id="ARBA00022840"/>
    </source>
</evidence>
<dbReference type="PROSITE" id="PS50043">
    <property type="entry name" value="HTH_LUXR_2"/>
    <property type="match status" value="1"/>
</dbReference>
<sequence>MAAVGRDEESRILDSLLTGAAGGRGAALVLRGEAGIGKSLLLEQTIARATAMRTLRVTGVQQEILIPYAGLEHLLRPLAPAWRLPDSPYRAAIEILELLGAQDRPVLLAAEDAHWLDTETWETLAFLSRRIESDRVTVVMAARDGEDVDRRLAVAGLPELRLEPLSPVDSGTLLDRAAPGLLPALRARVLDEAAGNPLGLVELGAAAARSGGSALLPSSLPLSTRVERTFAGLVADLPVLAQELLLLAALNDDGNLDEILAAAAVLSGAEVPPTAVQPAVTTRLISVDEQFELRFRHPLLRSALRQRAAPGDRRRAHAALAEVLADQPERALWHRASAVAGPDETLAAELMAAAAEAEQRHAVAFALAAAQRAIQLSEDPAARGRRQVWACFLAYDQGDDATVRRLLAELDETVLRPVDRARLACFREAHDSLAWSGPERLLAYAELIDTVRRDGDPVHAVRALGELTLRVFYANAPQPVRDRIVEITLDLGLPADDPLRTGMLLQFAPVEHGAAGLERLRRLVHRTDLSADWRSSLAIAAWGIGAFEISGTFALSAAAELRTQGRIGTLVKALNTASSAYAALGDTRAALPMATESVALAREAGMGTWVLGGELTVSLAEALRGDVEPARRRADQAEQVLTAARRFPMLALVQRTRGVAALAEGHADDAFHQLMRVFDPADGAWFPNHQLQLLGHLAEAALLGGFLDELAPVVAAMEPVAEQSRSPALLIGLSFARAVLTGDYEKALVDELTGWPFDRARLQLAYGAALRRSFRLVECRPLLREAATTFDTLGATPWADRARAELRATGETRRRPRDTMDALTPQEQQIARLAAQGLSNREIGERLFLSPRTVSTHLYRIYPKVNVKSRAELARVITSSDVG</sequence>
<evidence type="ECO:0000313" key="4">
    <source>
        <dbReference type="EMBL" id="MBU2663791.1"/>
    </source>
</evidence>
<dbReference type="CDD" id="cd06170">
    <property type="entry name" value="LuxR_C_like"/>
    <property type="match status" value="1"/>
</dbReference>
<protein>
    <submittedName>
        <fullName evidence="4">LuxR C-terminal-related transcriptional regulator</fullName>
    </submittedName>
</protein>